<dbReference type="SUPFAM" id="SSF56112">
    <property type="entry name" value="Protein kinase-like (PK-like)"/>
    <property type="match status" value="1"/>
</dbReference>
<dbReference type="FunFam" id="1.10.510.10:FF:000067">
    <property type="entry name" value="calcium-dependent protein kinase 13"/>
    <property type="match status" value="1"/>
</dbReference>
<dbReference type="PROSITE" id="PS00107">
    <property type="entry name" value="PROTEIN_KINASE_ATP"/>
    <property type="match status" value="1"/>
</dbReference>
<evidence type="ECO:0000256" key="4">
    <source>
        <dbReference type="ARBA" id="ARBA00022553"/>
    </source>
</evidence>
<keyword evidence="10" id="KW-0106">Calcium</keyword>
<keyword evidence="6" id="KW-0479">Metal-binding</keyword>
<proteinExistence type="inferred from homology"/>
<dbReference type="PROSITE" id="PS50222">
    <property type="entry name" value="EF_HAND_2"/>
    <property type="match status" value="1"/>
</dbReference>
<evidence type="ECO:0000259" key="18">
    <source>
        <dbReference type="PROSITE" id="PS50222"/>
    </source>
</evidence>
<name>A0AAV3QJE2_LITER</name>
<comment type="caution">
    <text evidence="19">The sequence shown here is derived from an EMBL/GenBank/DDBJ whole genome shotgun (WGS) entry which is preliminary data.</text>
</comment>
<comment type="catalytic activity">
    <reaction evidence="13">
        <text>L-threonyl-[protein] + ATP = O-phospho-L-threonyl-[protein] + ADP + H(+)</text>
        <dbReference type="Rhea" id="RHEA:46608"/>
        <dbReference type="Rhea" id="RHEA-COMP:11060"/>
        <dbReference type="Rhea" id="RHEA-COMP:11605"/>
        <dbReference type="ChEBI" id="CHEBI:15378"/>
        <dbReference type="ChEBI" id="CHEBI:30013"/>
        <dbReference type="ChEBI" id="CHEBI:30616"/>
        <dbReference type="ChEBI" id="CHEBI:61977"/>
        <dbReference type="ChEBI" id="CHEBI:456216"/>
        <dbReference type="EC" id="2.7.11.1"/>
    </reaction>
</comment>
<keyword evidence="7" id="KW-0677">Repeat</keyword>
<evidence type="ECO:0000256" key="8">
    <source>
        <dbReference type="ARBA" id="ARBA00022741"/>
    </source>
</evidence>
<comment type="similarity">
    <text evidence="1">Belongs to the protein kinase superfamily. CAMK Ser/Thr protein kinase family. CaMK subfamily.</text>
</comment>
<evidence type="ECO:0000256" key="15">
    <source>
        <dbReference type="PROSITE-ProRule" id="PRU10141"/>
    </source>
</evidence>
<dbReference type="PROSITE" id="PS00108">
    <property type="entry name" value="PROTEIN_KINASE_ST"/>
    <property type="match status" value="1"/>
</dbReference>
<dbReference type="InterPro" id="IPR011009">
    <property type="entry name" value="Kinase-like_dom_sf"/>
</dbReference>
<keyword evidence="20" id="KW-1185">Reference proteome</keyword>
<gene>
    <name evidence="19" type="ORF">LIER_19899</name>
</gene>
<evidence type="ECO:0000259" key="17">
    <source>
        <dbReference type="PROSITE" id="PS50011"/>
    </source>
</evidence>
<evidence type="ECO:0000256" key="2">
    <source>
        <dbReference type="ARBA" id="ARBA00012513"/>
    </source>
</evidence>
<feature type="domain" description="EF-hand" evidence="18">
    <location>
        <begin position="354"/>
        <end position="389"/>
    </location>
</feature>
<evidence type="ECO:0000256" key="10">
    <source>
        <dbReference type="ARBA" id="ARBA00022837"/>
    </source>
</evidence>
<dbReference type="InterPro" id="IPR011992">
    <property type="entry name" value="EF-hand-dom_pair"/>
</dbReference>
<evidence type="ECO:0000313" key="20">
    <source>
        <dbReference type="Proteomes" id="UP001454036"/>
    </source>
</evidence>
<dbReference type="GO" id="GO:0005524">
    <property type="term" value="F:ATP binding"/>
    <property type="evidence" value="ECO:0007669"/>
    <property type="project" value="UniProtKB-UniRule"/>
</dbReference>
<keyword evidence="4" id="KW-0597">Phosphoprotein</keyword>
<evidence type="ECO:0000256" key="6">
    <source>
        <dbReference type="ARBA" id="ARBA00022723"/>
    </source>
</evidence>
<feature type="domain" description="Protein kinase" evidence="17">
    <location>
        <begin position="53"/>
        <end position="311"/>
    </location>
</feature>
<comment type="similarity">
    <text evidence="12">Belongs to the protein kinase superfamily. Ser/Thr protein kinase family. CDPK subfamily.</text>
</comment>
<dbReference type="InterPro" id="IPR002048">
    <property type="entry name" value="EF_hand_dom"/>
</dbReference>
<evidence type="ECO:0000256" key="9">
    <source>
        <dbReference type="ARBA" id="ARBA00022777"/>
    </source>
</evidence>
<dbReference type="InterPro" id="IPR050205">
    <property type="entry name" value="CDPK_Ser/Thr_kinases"/>
</dbReference>
<dbReference type="InterPro" id="IPR000719">
    <property type="entry name" value="Prot_kinase_dom"/>
</dbReference>
<accession>A0AAV3QJE2</accession>
<dbReference type="FunFam" id="3.30.200.20:FF:000004">
    <property type="entry name" value="Calcium-dependent protein kinase 1"/>
    <property type="match status" value="1"/>
</dbReference>
<comment type="catalytic activity">
    <reaction evidence="14">
        <text>L-seryl-[protein] + ATP = O-phospho-L-seryl-[protein] + ADP + H(+)</text>
        <dbReference type="Rhea" id="RHEA:17989"/>
        <dbReference type="Rhea" id="RHEA-COMP:9863"/>
        <dbReference type="Rhea" id="RHEA-COMP:11604"/>
        <dbReference type="ChEBI" id="CHEBI:15378"/>
        <dbReference type="ChEBI" id="CHEBI:29999"/>
        <dbReference type="ChEBI" id="CHEBI:30616"/>
        <dbReference type="ChEBI" id="CHEBI:83421"/>
        <dbReference type="ChEBI" id="CHEBI:456216"/>
        <dbReference type="EC" id="2.7.11.1"/>
    </reaction>
</comment>
<dbReference type="InterPro" id="IPR018247">
    <property type="entry name" value="EF_Hand_1_Ca_BS"/>
</dbReference>
<sequence>MGNCCRSPASVAREDVKSSNFSGHDNRRKHKSTKNKVITVLPDLKKENIEEKYIIDQELGRGEFGVTYLCIDKGSKEILACKSISKRKLRTAIDVEDVRREVEIMKHLPEDSSIVRFKEACEDENAVHLVMELCEGGELFDRIVARGHYTERAAAAVMRTIVEVVQMCHDHGVIHRDLKPENFLFANKRENSPLKAIDFGLSIFFKPGEKFSEIVGSPYYMAPEVLKRSYGPEIDIWSAGVILYILLCGVPPFWAESEQGVAQAILRGQIDFNREPWPSISDGAKNLVQQMLEPDPKLRLTAKQVLEHHWLLNAKKAPNVPLGDVVRARLKQFSLMNRFKRKALKVIADFLSNEEVEDVKELFGNIDTDSDGVVSIKELKAGLQKYNPQMAESEVQMFIEAVSIAIYYML</sequence>
<dbReference type="Proteomes" id="UP001454036">
    <property type="component" value="Unassembled WGS sequence"/>
</dbReference>
<protein>
    <recommendedName>
        <fullName evidence="2">non-specific serine/threonine protein kinase</fullName>
        <ecNumber evidence="2">2.7.11.1</ecNumber>
    </recommendedName>
</protein>
<feature type="binding site" evidence="15">
    <location>
        <position position="82"/>
    </location>
    <ligand>
        <name>ATP</name>
        <dbReference type="ChEBI" id="CHEBI:30616"/>
    </ligand>
</feature>
<dbReference type="GO" id="GO:0004674">
    <property type="term" value="F:protein serine/threonine kinase activity"/>
    <property type="evidence" value="ECO:0007669"/>
    <property type="project" value="UniProtKB-KW"/>
</dbReference>
<keyword evidence="9 19" id="KW-0418">Kinase</keyword>
<organism evidence="19 20">
    <name type="scientific">Lithospermum erythrorhizon</name>
    <name type="common">Purple gromwell</name>
    <name type="synonym">Lithospermum officinale var. erythrorhizon</name>
    <dbReference type="NCBI Taxonomy" id="34254"/>
    <lineage>
        <taxon>Eukaryota</taxon>
        <taxon>Viridiplantae</taxon>
        <taxon>Streptophyta</taxon>
        <taxon>Embryophyta</taxon>
        <taxon>Tracheophyta</taxon>
        <taxon>Spermatophyta</taxon>
        <taxon>Magnoliopsida</taxon>
        <taxon>eudicotyledons</taxon>
        <taxon>Gunneridae</taxon>
        <taxon>Pentapetalae</taxon>
        <taxon>asterids</taxon>
        <taxon>lamiids</taxon>
        <taxon>Boraginales</taxon>
        <taxon>Boraginaceae</taxon>
        <taxon>Boraginoideae</taxon>
        <taxon>Lithospermeae</taxon>
        <taxon>Lithospermum</taxon>
    </lineage>
</organism>
<dbReference type="PROSITE" id="PS00018">
    <property type="entry name" value="EF_HAND_1"/>
    <property type="match status" value="1"/>
</dbReference>
<keyword evidence="3 16" id="KW-0723">Serine/threonine-protein kinase</keyword>
<evidence type="ECO:0000256" key="12">
    <source>
        <dbReference type="ARBA" id="ARBA00024334"/>
    </source>
</evidence>
<dbReference type="SUPFAM" id="SSF47473">
    <property type="entry name" value="EF-hand"/>
    <property type="match status" value="1"/>
</dbReference>
<dbReference type="PROSITE" id="PS50011">
    <property type="entry name" value="PROTEIN_KINASE_DOM"/>
    <property type="match status" value="1"/>
</dbReference>
<evidence type="ECO:0000256" key="5">
    <source>
        <dbReference type="ARBA" id="ARBA00022679"/>
    </source>
</evidence>
<evidence type="ECO:0000313" key="19">
    <source>
        <dbReference type="EMBL" id="GAA0164209.1"/>
    </source>
</evidence>
<evidence type="ECO:0000256" key="1">
    <source>
        <dbReference type="ARBA" id="ARBA00005354"/>
    </source>
</evidence>
<evidence type="ECO:0000256" key="16">
    <source>
        <dbReference type="RuleBase" id="RU000304"/>
    </source>
</evidence>
<dbReference type="CDD" id="cd05117">
    <property type="entry name" value="STKc_CAMK"/>
    <property type="match status" value="1"/>
</dbReference>
<evidence type="ECO:0000256" key="13">
    <source>
        <dbReference type="ARBA" id="ARBA00047899"/>
    </source>
</evidence>
<evidence type="ECO:0000256" key="7">
    <source>
        <dbReference type="ARBA" id="ARBA00022737"/>
    </source>
</evidence>
<dbReference type="GO" id="GO:0005509">
    <property type="term" value="F:calcium ion binding"/>
    <property type="evidence" value="ECO:0007669"/>
    <property type="project" value="InterPro"/>
</dbReference>
<dbReference type="Gene3D" id="1.10.510.10">
    <property type="entry name" value="Transferase(Phosphotransferase) domain 1"/>
    <property type="match status" value="1"/>
</dbReference>
<dbReference type="PANTHER" id="PTHR24349">
    <property type="entry name" value="SERINE/THREONINE-PROTEIN KINASE"/>
    <property type="match status" value="1"/>
</dbReference>
<evidence type="ECO:0000256" key="3">
    <source>
        <dbReference type="ARBA" id="ARBA00022527"/>
    </source>
</evidence>
<dbReference type="Gene3D" id="1.10.238.10">
    <property type="entry name" value="EF-hand"/>
    <property type="match status" value="1"/>
</dbReference>
<dbReference type="Gene3D" id="3.30.200.20">
    <property type="entry name" value="Phosphorylase Kinase, domain 1"/>
    <property type="match status" value="1"/>
</dbReference>
<dbReference type="EMBL" id="BAABME010004981">
    <property type="protein sequence ID" value="GAA0164209.1"/>
    <property type="molecule type" value="Genomic_DNA"/>
</dbReference>
<dbReference type="EC" id="2.7.11.1" evidence="2"/>
<keyword evidence="5" id="KW-0808">Transferase</keyword>
<keyword evidence="8 15" id="KW-0547">Nucleotide-binding</keyword>
<dbReference type="InterPro" id="IPR008271">
    <property type="entry name" value="Ser/Thr_kinase_AS"/>
</dbReference>
<dbReference type="InterPro" id="IPR017441">
    <property type="entry name" value="Protein_kinase_ATP_BS"/>
</dbReference>
<keyword evidence="11 15" id="KW-0067">ATP-binding</keyword>
<evidence type="ECO:0000256" key="14">
    <source>
        <dbReference type="ARBA" id="ARBA00048679"/>
    </source>
</evidence>
<evidence type="ECO:0000256" key="11">
    <source>
        <dbReference type="ARBA" id="ARBA00022840"/>
    </source>
</evidence>
<dbReference type="AlphaFoldDB" id="A0AAV3QJE2"/>
<dbReference type="Pfam" id="PF00069">
    <property type="entry name" value="Pkinase"/>
    <property type="match status" value="1"/>
</dbReference>
<dbReference type="SMART" id="SM00220">
    <property type="entry name" value="S_TKc"/>
    <property type="match status" value="1"/>
</dbReference>
<reference evidence="19 20" key="1">
    <citation type="submission" date="2024-01" db="EMBL/GenBank/DDBJ databases">
        <title>The complete chloroplast genome sequence of Lithospermum erythrorhizon: insights into the phylogenetic relationship among Boraginaceae species and the maternal lineages of purple gromwells.</title>
        <authorList>
            <person name="Okada T."/>
            <person name="Watanabe K."/>
        </authorList>
    </citation>
    <scope>NUCLEOTIDE SEQUENCE [LARGE SCALE GENOMIC DNA]</scope>
</reference>